<evidence type="ECO:0000256" key="8">
    <source>
        <dbReference type="SAM" id="Phobius"/>
    </source>
</evidence>
<evidence type="ECO:0000256" key="1">
    <source>
        <dbReference type="ARBA" id="ARBA00000085"/>
    </source>
</evidence>
<keyword evidence="8" id="KW-0812">Transmembrane</keyword>
<keyword evidence="8" id="KW-1133">Transmembrane helix</keyword>
<dbReference type="PANTHER" id="PTHR41523:SF8">
    <property type="entry name" value="ETHYLENE RESPONSE SENSOR PROTEIN"/>
    <property type="match status" value="1"/>
</dbReference>
<evidence type="ECO:0000256" key="6">
    <source>
        <dbReference type="ARBA" id="ARBA00022777"/>
    </source>
</evidence>
<dbReference type="STRING" id="871652.SAMN04515673_105105"/>
<keyword evidence="11" id="KW-1185">Reference proteome</keyword>
<dbReference type="Gene3D" id="3.30.450.20">
    <property type="entry name" value="PAS domain"/>
    <property type="match status" value="2"/>
</dbReference>
<keyword evidence="3" id="KW-0597">Phosphoprotein</keyword>
<evidence type="ECO:0000313" key="10">
    <source>
        <dbReference type="EMBL" id="SFR08655.1"/>
    </source>
</evidence>
<dbReference type="GO" id="GO:0004673">
    <property type="term" value="F:protein histidine kinase activity"/>
    <property type="evidence" value="ECO:0007669"/>
    <property type="project" value="UniProtKB-EC"/>
</dbReference>
<feature type="transmembrane region" description="Helical" evidence="8">
    <location>
        <begin position="12"/>
        <end position="35"/>
    </location>
</feature>
<evidence type="ECO:0000313" key="11">
    <source>
        <dbReference type="Proteomes" id="UP000199302"/>
    </source>
</evidence>
<sequence>MIETVRRRPFDGLGFRIAALLSLALFPIGLIAVSLTQQFTKTADRRAETALLALTAQAAASEEALIRAGFGTANALASVIPSIRGDQANCNFIFEDYIAKNPEYSFAGYVNQSGIVQCASDSIGFDVRDYTLYRVMRAQPEQRSDLIRNAPISKTSVIVLSSPVLQDGAFDGYIAVSLPHNETRARLETLPSERPIELITFNNEGEILSAEGGLEGAEGRLPAERDLQDFIGQTRTSFSGVTRNGEERVFAVVPIQRNQVYAIGSWPREHLAVAPGLAMASPLLFPIAMWITSLGVAYLAVHRLVIKHINHLGRDMRRFAATRRHDEQPLEAGVPYELREIDAAWRNLAETIVRDEAELEDTIHDKTVLLKEVHHRVKNNLQLIASIVNMKIRKAKTPEARTALKEVQGRVMSIATVHRSLYETTTEGRVRADELLRGTVGKLLAGSSPGEAGLDSSESYDAIVLYPDQAVPLSLLATEATTNALKYMGRPSDERPSFDISLEKLTSEAARLTVSNSKGIPLVPPEQVRGSGLGTGLITAFAQQLGGTLNLEDEDESYCVSVEFPIANFDETPAKAVTEADLEPSA</sequence>
<dbReference type="GO" id="GO:0005524">
    <property type="term" value="F:ATP binding"/>
    <property type="evidence" value="ECO:0007669"/>
    <property type="project" value="UniProtKB-KW"/>
</dbReference>
<evidence type="ECO:0000256" key="4">
    <source>
        <dbReference type="ARBA" id="ARBA00022679"/>
    </source>
</evidence>
<feature type="domain" description="Signal transduction histidine kinase subgroup 2 dimerisation and phosphoacceptor" evidence="9">
    <location>
        <begin position="372"/>
        <end position="443"/>
    </location>
</feature>
<protein>
    <recommendedName>
        <fullName evidence="2">histidine kinase</fullName>
        <ecNumber evidence="2">2.7.13.3</ecNumber>
    </recommendedName>
</protein>
<dbReference type="RefSeq" id="WP_143104132.1">
    <property type="nucleotide sequence ID" value="NZ_FOYI01000005.1"/>
</dbReference>
<evidence type="ECO:0000256" key="3">
    <source>
        <dbReference type="ARBA" id="ARBA00022553"/>
    </source>
</evidence>
<dbReference type="InterPro" id="IPR036890">
    <property type="entry name" value="HATPase_C_sf"/>
</dbReference>
<dbReference type="Pfam" id="PF07568">
    <property type="entry name" value="HisKA_2"/>
    <property type="match status" value="1"/>
</dbReference>
<dbReference type="SUPFAM" id="SSF55874">
    <property type="entry name" value="ATPase domain of HSP90 chaperone/DNA topoisomerase II/histidine kinase"/>
    <property type="match status" value="1"/>
</dbReference>
<keyword evidence="8" id="KW-0472">Membrane</keyword>
<comment type="catalytic activity">
    <reaction evidence="1">
        <text>ATP + protein L-histidine = ADP + protein N-phospho-L-histidine.</text>
        <dbReference type="EC" id="2.7.13.3"/>
    </reaction>
</comment>
<evidence type="ECO:0000256" key="2">
    <source>
        <dbReference type="ARBA" id="ARBA00012438"/>
    </source>
</evidence>
<name>A0A1I6DT76_9RHOB</name>
<keyword evidence="5" id="KW-0547">Nucleotide-binding</keyword>
<dbReference type="EC" id="2.7.13.3" evidence="2"/>
<dbReference type="Proteomes" id="UP000199302">
    <property type="component" value="Unassembled WGS sequence"/>
</dbReference>
<dbReference type="EMBL" id="FOYI01000005">
    <property type="protein sequence ID" value="SFR08655.1"/>
    <property type="molecule type" value="Genomic_DNA"/>
</dbReference>
<dbReference type="OrthoDB" id="9767435at2"/>
<reference evidence="10 11" key="1">
    <citation type="submission" date="2016-10" db="EMBL/GenBank/DDBJ databases">
        <authorList>
            <person name="de Groot N.N."/>
        </authorList>
    </citation>
    <scope>NUCLEOTIDE SEQUENCE [LARGE SCALE GENOMIC DNA]</scope>
    <source>
        <strain evidence="11">KMM 9023,NRIC 0796,JCM 17311,KCTC 23692</strain>
    </source>
</reference>
<gene>
    <name evidence="10" type="ORF">SAMN04515673_105105</name>
</gene>
<keyword evidence="4" id="KW-0808">Transferase</keyword>
<dbReference type="AlphaFoldDB" id="A0A1I6DT76"/>
<keyword evidence="6 10" id="KW-0418">Kinase</keyword>
<evidence type="ECO:0000256" key="7">
    <source>
        <dbReference type="ARBA" id="ARBA00022840"/>
    </source>
</evidence>
<dbReference type="PANTHER" id="PTHR41523">
    <property type="entry name" value="TWO-COMPONENT SYSTEM SENSOR PROTEIN"/>
    <property type="match status" value="1"/>
</dbReference>
<dbReference type="InterPro" id="IPR011495">
    <property type="entry name" value="Sig_transdc_His_kin_sub2_dim/P"/>
</dbReference>
<keyword evidence="7" id="KW-0067">ATP-binding</keyword>
<organism evidence="10 11">
    <name type="scientific">Poseidonocella sedimentorum</name>
    <dbReference type="NCBI Taxonomy" id="871652"/>
    <lineage>
        <taxon>Bacteria</taxon>
        <taxon>Pseudomonadati</taxon>
        <taxon>Pseudomonadota</taxon>
        <taxon>Alphaproteobacteria</taxon>
        <taxon>Rhodobacterales</taxon>
        <taxon>Roseobacteraceae</taxon>
        <taxon>Poseidonocella</taxon>
    </lineage>
</organism>
<proteinExistence type="predicted"/>
<accession>A0A1I6DT76</accession>
<evidence type="ECO:0000256" key="5">
    <source>
        <dbReference type="ARBA" id="ARBA00022741"/>
    </source>
</evidence>
<dbReference type="Gene3D" id="3.30.565.10">
    <property type="entry name" value="Histidine kinase-like ATPase, C-terminal domain"/>
    <property type="match status" value="1"/>
</dbReference>
<evidence type="ECO:0000259" key="9">
    <source>
        <dbReference type="Pfam" id="PF07568"/>
    </source>
</evidence>